<accession>A0A6V7PGM3</accession>
<evidence type="ECO:0000256" key="2">
    <source>
        <dbReference type="SAM" id="MobiDB-lite"/>
    </source>
</evidence>
<dbReference type="SMART" id="SM00343">
    <property type="entry name" value="ZnF_C2HC"/>
    <property type="match status" value="3"/>
</dbReference>
<dbReference type="EMBL" id="LR862130">
    <property type="protein sequence ID" value="CAD1830012.1"/>
    <property type="molecule type" value="Genomic_DNA"/>
</dbReference>
<feature type="domain" description="CCHC-type" evidence="3">
    <location>
        <begin position="208"/>
        <end position="223"/>
    </location>
</feature>
<sequence length="290" mass="30005">MAPKRRPVTRPTLAPSPEVPEQSGSEEVQELRAQMTTLIGVIQRQGSQIERLQELLERQVATAAVTTTGGHGPPAPSARAPDAPEGVSILVTPAVAHPLPTSVPLAASGPMVLDAAAGEVRQEREAFKESGVKKRPRGGSGGRCFKCGRAGHMARQCAEGVPPAPSVASAPEIQRQFDGVPSATAVSAGCVICGGSHQARRCALREGRCFRCGQSGHMKYDCPLDDGRLPPTASTFTSSGQMVDVQPVARSGGLGVVEQPEDPQEAPSGPGYMAHVEGPAAVGDVTTGMI</sequence>
<dbReference type="Gene3D" id="4.10.60.10">
    <property type="entry name" value="Zinc finger, CCHC-type"/>
    <property type="match status" value="2"/>
</dbReference>
<dbReference type="InterPro" id="IPR036875">
    <property type="entry name" value="Znf_CCHC_sf"/>
</dbReference>
<dbReference type="Pfam" id="PF00098">
    <property type="entry name" value="zf-CCHC"/>
    <property type="match status" value="2"/>
</dbReference>
<dbReference type="InterPro" id="IPR051714">
    <property type="entry name" value="Znf_CCHC_NABP"/>
</dbReference>
<feature type="domain" description="CCHC-type" evidence="3">
    <location>
        <begin position="143"/>
        <end position="159"/>
    </location>
</feature>
<gene>
    <name evidence="4" type="ORF">CB5_LOCUS13223</name>
</gene>
<keyword evidence="1" id="KW-0863">Zinc-finger</keyword>
<evidence type="ECO:0000259" key="3">
    <source>
        <dbReference type="PROSITE" id="PS50158"/>
    </source>
</evidence>
<feature type="region of interest" description="Disordered" evidence="2">
    <location>
        <begin position="1"/>
        <end position="28"/>
    </location>
</feature>
<protein>
    <recommendedName>
        <fullName evidence="3">CCHC-type domain-containing protein</fullName>
    </recommendedName>
</protein>
<dbReference type="AlphaFoldDB" id="A0A6V7PGM3"/>
<evidence type="ECO:0000256" key="1">
    <source>
        <dbReference type="PROSITE-ProRule" id="PRU00047"/>
    </source>
</evidence>
<name>A0A6V7PGM3_ANACO</name>
<keyword evidence="1" id="KW-0479">Metal-binding</keyword>
<dbReference type="InterPro" id="IPR001878">
    <property type="entry name" value="Znf_CCHC"/>
</dbReference>
<reference evidence="4" key="1">
    <citation type="submission" date="2020-07" db="EMBL/GenBank/DDBJ databases">
        <authorList>
            <person name="Lin J."/>
        </authorList>
    </citation>
    <scope>NUCLEOTIDE SEQUENCE</scope>
</reference>
<feature type="region of interest" description="Disordered" evidence="2">
    <location>
        <begin position="254"/>
        <end position="290"/>
    </location>
</feature>
<dbReference type="GO" id="GO:0008270">
    <property type="term" value="F:zinc ion binding"/>
    <property type="evidence" value="ECO:0007669"/>
    <property type="project" value="UniProtKB-KW"/>
</dbReference>
<dbReference type="PANTHER" id="PTHR23002">
    <property type="entry name" value="ZINC FINGER CCHC DOMAIN CONTAINING PROTEIN"/>
    <property type="match status" value="1"/>
</dbReference>
<keyword evidence="1" id="KW-0862">Zinc</keyword>
<evidence type="ECO:0000313" key="4">
    <source>
        <dbReference type="EMBL" id="CAD1830012.1"/>
    </source>
</evidence>
<dbReference type="SUPFAM" id="SSF57756">
    <property type="entry name" value="Retrovirus zinc finger-like domains"/>
    <property type="match status" value="2"/>
</dbReference>
<organism evidence="4">
    <name type="scientific">Ananas comosus var. bracteatus</name>
    <name type="common">red pineapple</name>
    <dbReference type="NCBI Taxonomy" id="296719"/>
    <lineage>
        <taxon>Eukaryota</taxon>
        <taxon>Viridiplantae</taxon>
        <taxon>Streptophyta</taxon>
        <taxon>Embryophyta</taxon>
        <taxon>Tracheophyta</taxon>
        <taxon>Spermatophyta</taxon>
        <taxon>Magnoliopsida</taxon>
        <taxon>Liliopsida</taxon>
        <taxon>Poales</taxon>
        <taxon>Bromeliaceae</taxon>
        <taxon>Bromelioideae</taxon>
        <taxon>Ananas</taxon>
    </lineage>
</organism>
<dbReference type="PROSITE" id="PS50158">
    <property type="entry name" value="ZF_CCHC"/>
    <property type="match status" value="2"/>
</dbReference>
<proteinExistence type="predicted"/>
<dbReference type="GO" id="GO:0003676">
    <property type="term" value="F:nucleic acid binding"/>
    <property type="evidence" value="ECO:0007669"/>
    <property type="project" value="InterPro"/>
</dbReference>